<dbReference type="CDD" id="cd14797">
    <property type="entry name" value="DUF302"/>
    <property type="match status" value="1"/>
</dbReference>
<name>A0A1Y2IIR1_TRAC3</name>
<organism evidence="2 3">
    <name type="scientific">Trametes coccinea (strain BRFM310)</name>
    <name type="common">Pycnoporus coccineus</name>
    <dbReference type="NCBI Taxonomy" id="1353009"/>
    <lineage>
        <taxon>Eukaryota</taxon>
        <taxon>Fungi</taxon>
        <taxon>Dikarya</taxon>
        <taxon>Basidiomycota</taxon>
        <taxon>Agaricomycotina</taxon>
        <taxon>Agaricomycetes</taxon>
        <taxon>Polyporales</taxon>
        <taxon>Polyporaceae</taxon>
        <taxon>Trametes</taxon>
    </lineage>
</organism>
<dbReference type="Proteomes" id="UP000193067">
    <property type="component" value="Unassembled WGS sequence"/>
</dbReference>
<protein>
    <submittedName>
        <fullName evidence="2">TT1751-like protein</fullName>
    </submittedName>
</protein>
<dbReference type="SUPFAM" id="SSF103247">
    <property type="entry name" value="TT1751-like"/>
    <property type="match status" value="1"/>
</dbReference>
<keyword evidence="3" id="KW-1185">Reference proteome</keyword>
<evidence type="ECO:0000313" key="2">
    <source>
        <dbReference type="EMBL" id="OSD01015.1"/>
    </source>
</evidence>
<dbReference type="InterPro" id="IPR035923">
    <property type="entry name" value="TT1751-like_sf"/>
</dbReference>
<evidence type="ECO:0000313" key="3">
    <source>
        <dbReference type="Proteomes" id="UP000193067"/>
    </source>
</evidence>
<dbReference type="Pfam" id="PF03625">
    <property type="entry name" value="DUF302"/>
    <property type="match status" value="1"/>
</dbReference>
<proteinExistence type="predicted"/>
<feature type="domain" description="DUF302" evidence="1">
    <location>
        <begin position="91"/>
        <end position="140"/>
    </location>
</feature>
<dbReference type="InterPro" id="IPR005180">
    <property type="entry name" value="DUF302"/>
</dbReference>
<sequence>MSSSKTVVEYTAKRITYHTSLPFAEIAARLEKEINKPSGGPAVFRALGGSKSKDELESNINVLTNGRDFVYFLEFAHHRWLDTYTGSTGTPQTIVYTFGNPLIAQTMLRHNLAAGLHIPPKLMLLEDGAGNGTKVIYDDPASVIAVVSEPGVAVSEELKHAAERLSAKVEELVKTIIAE</sequence>
<evidence type="ECO:0000259" key="1">
    <source>
        <dbReference type="Pfam" id="PF03625"/>
    </source>
</evidence>
<gene>
    <name evidence="2" type="ORF">PYCCODRAFT_1370099</name>
</gene>
<dbReference type="OrthoDB" id="5190258at2759"/>
<dbReference type="AlphaFoldDB" id="A0A1Y2IIR1"/>
<reference evidence="2 3" key="1">
    <citation type="journal article" date="2015" name="Biotechnol. Biofuels">
        <title>Enhanced degradation of softwood versus hardwood by the white-rot fungus Pycnoporus coccineus.</title>
        <authorList>
            <person name="Couturier M."/>
            <person name="Navarro D."/>
            <person name="Chevret D."/>
            <person name="Henrissat B."/>
            <person name="Piumi F."/>
            <person name="Ruiz-Duenas F.J."/>
            <person name="Martinez A.T."/>
            <person name="Grigoriev I.V."/>
            <person name="Riley R."/>
            <person name="Lipzen A."/>
            <person name="Berrin J.G."/>
            <person name="Master E.R."/>
            <person name="Rosso M.N."/>
        </authorList>
    </citation>
    <scope>NUCLEOTIDE SEQUENCE [LARGE SCALE GENOMIC DNA]</scope>
    <source>
        <strain evidence="2 3">BRFM310</strain>
    </source>
</reference>
<accession>A0A1Y2IIR1</accession>
<dbReference type="EMBL" id="KZ084114">
    <property type="protein sequence ID" value="OSD01015.1"/>
    <property type="molecule type" value="Genomic_DNA"/>
</dbReference>
<dbReference type="Gene3D" id="3.30.310.70">
    <property type="entry name" value="TT1751-like domain"/>
    <property type="match status" value="1"/>
</dbReference>